<evidence type="ECO:0008006" key="3">
    <source>
        <dbReference type="Google" id="ProtNLM"/>
    </source>
</evidence>
<gene>
    <name evidence="1" type="ORF">CTAYLR_002576</name>
</gene>
<organism evidence="1 2">
    <name type="scientific">Chrysophaeum taylorii</name>
    <dbReference type="NCBI Taxonomy" id="2483200"/>
    <lineage>
        <taxon>Eukaryota</taxon>
        <taxon>Sar</taxon>
        <taxon>Stramenopiles</taxon>
        <taxon>Ochrophyta</taxon>
        <taxon>Pelagophyceae</taxon>
        <taxon>Pelagomonadales</taxon>
        <taxon>Pelagomonadaceae</taxon>
        <taxon>Chrysophaeum</taxon>
    </lineage>
</organism>
<name>A0AAD7XNX1_9STRA</name>
<accession>A0AAD7XNX1</accession>
<protein>
    <recommendedName>
        <fullName evidence="3">Sulfotransferase</fullName>
    </recommendedName>
</protein>
<dbReference type="AlphaFoldDB" id="A0AAD7XNX1"/>
<comment type="caution">
    <text evidence="1">The sequence shown here is derived from an EMBL/GenBank/DDBJ whole genome shotgun (WGS) entry which is preliminary data.</text>
</comment>
<evidence type="ECO:0000313" key="2">
    <source>
        <dbReference type="Proteomes" id="UP001230188"/>
    </source>
</evidence>
<keyword evidence="2" id="KW-1185">Reference proteome</keyword>
<dbReference type="EMBL" id="JAQMWT010000366">
    <property type="protein sequence ID" value="KAJ8602779.1"/>
    <property type="molecule type" value="Genomic_DNA"/>
</dbReference>
<sequence>MLVLLVLRLVASYDMEVHLDVMRSRAESLKKFLDATRASTFLQDDEPQVSSSGGKDYEVSVCPALSVAFVHVYKAAGSSGVRLMDVGCPEQRHQFCCCGCVQGVVCHTRREDIDWSRNTTITFAFVRDPLERFQSAIFELARREKPFMLDWIKKAEDEGRQAGDVVVSQLFKLKSRVDPHLMPQTYFLNDAGKAVPNLKYVAKVGPDFAEEMQALGSELFGLNPTIVASLPHLNAANNSSYRYLHDEVLSQDTRIKVYKYYAVDYAWLGGLH</sequence>
<evidence type="ECO:0000313" key="1">
    <source>
        <dbReference type="EMBL" id="KAJ8602779.1"/>
    </source>
</evidence>
<dbReference type="Proteomes" id="UP001230188">
    <property type="component" value="Unassembled WGS sequence"/>
</dbReference>
<reference evidence="1" key="1">
    <citation type="submission" date="2023-01" db="EMBL/GenBank/DDBJ databases">
        <title>Metagenome sequencing of chrysophaentin producing Chrysophaeum taylorii.</title>
        <authorList>
            <person name="Davison J."/>
            <person name="Bewley C."/>
        </authorList>
    </citation>
    <scope>NUCLEOTIDE SEQUENCE</scope>
    <source>
        <strain evidence="1">NIES-1699</strain>
    </source>
</reference>
<proteinExistence type="predicted"/>